<feature type="compositionally biased region" description="Pro residues" evidence="4">
    <location>
        <begin position="1"/>
        <end position="11"/>
    </location>
</feature>
<keyword evidence="8" id="KW-1185">Reference proteome</keyword>
<feature type="domain" description="Signal transduction histidine kinase subgroup 3 dimerisation and phosphoacceptor" evidence="6">
    <location>
        <begin position="219"/>
        <end position="284"/>
    </location>
</feature>
<dbReference type="Pfam" id="PF07730">
    <property type="entry name" value="HisKA_3"/>
    <property type="match status" value="1"/>
</dbReference>
<sequence>MSPSSTPPPTPADAVHQAGNATTKSTAAPARSVLASWLYTVISFVCIFILGAIVVLLEGRQAGMAGWVTVPVLGILVGLCLGVTILRGGIHQRDIRQLGQHAHPVQLFGLGFALLCSLVVFGYMIFANMDFALGTFPLVMTGSVIACLFPRPVTLTIMTVLCLLPVLHFLYFPSSSSAFSIYLGVFIAFTIYMSMWAFNVVLKLDDARQTERDLAIARERLRFANELHDAQGHTLQVLALKTELAERLLDADIEAARAQLRDARQLAADALANTRSIARGYQQVSLEDELKNAVDVLEAAGTTCTLQIDEAPENGPAKELLARLVREGTTNLLRHATEATFASIEVTGASNTWIVRMRNNGAAPTTLASARATNGSGIAGLNAAFREANGEVESTLVGDEFTLTGRLPR</sequence>
<dbReference type="InterPro" id="IPR011712">
    <property type="entry name" value="Sig_transdc_His_kin_sub3_dim/P"/>
</dbReference>
<name>A0ABT7C5F2_9MICO</name>
<dbReference type="RefSeq" id="WP_084147307.1">
    <property type="nucleotide sequence ID" value="NZ_CP028426.1"/>
</dbReference>
<evidence type="ECO:0000259" key="6">
    <source>
        <dbReference type="Pfam" id="PF07730"/>
    </source>
</evidence>
<evidence type="ECO:0000256" key="4">
    <source>
        <dbReference type="SAM" id="MobiDB-lite"/>
    </source>
</evidence>
<dbReference type="PANTHER" id="PTHR24421:SF63">
    <property type="entry name" value="SENSOR HISTIDINE KINASE DESK"/>
    <property type="match status" value="1"/>
</dbReference>
<feature type="transmembrane region" description="Helical" evidence="5">
    <location>
        <begin position="155"/>
        <end position="173"/>
    </location>
</feature>
<proteinExistence type="predicted"/>
<feature type="transmembrane region" description="Helical" evidence="5">
    <location>
        <begin position="179"/>
        <end position="202"/>
    </location>
</feature>
<evidence type="ECO:0000256" key="1">
    <source>
        <dbReference type="ARBA" id="ARBA00022679"/>
    </source>
</evidence>
<dbReference type="EMBL" id="PXVD01000002">
    <property type="protein sequence ID" value="MDJ1370032.1"/>
    <property type="molecule type" value="Genomic_DNA"/>
</dbReference>
<reference evidence="7" key="2">
    <citation type="journal article" date="2022" name="Sci. Rep.">
        <title>In silico prediction of the enzymes involved in the degradation of the herbicide molinate by Gulosibacter molinativorax ON4T.</title>
        <authorList>
            <person name="Lopes A.R."/>
            <person name="Bunin E."/>
            <person name="Viana A.T."/>
            <person name="Froufe H."/>
            <person name="Munoz-Merida A."/>
            <person name="Pinho D."/>
            <person name="Figueiredo J."/>
            <person name="Barroso C."/>
            <person name="Vaz-Moreira I."/>
            <person name="Bellanger X."/>
            <person name="Egas C."/>
            <person name="Nunes O.C."/>
        </authorList>
    </citation>
    <scope>NUCLEOTIDE SEQUENCE</scope>
    <source>
        <strain evidence="7">ON4</strain>
    </source>
</reference>
<evidence type="ECO:0000256" key="2">
    <source>
        <dbReference type="ARBA" id="ARBA00022777"/>
    </source>
</evidence>
<evidence type="ECO:0000313" key="7">
    <source>
        <dbReference type="EMBL" id="MDJ1370032.1"/>
    </source>
</evidence>
<keyword evidence="3" id="KW-0902">Two-component regulatory system</keyword>
<evidence type="ECO:0000256" key="5">
    <source>
        <dbReference type="SAM" id="Phobius"/>
    </source>
</evidence>
<organism evidence="7 8">
    <name type="scientific">Gulosibacter molinativorax</name>
    <dbReference type="NCBI Taxonomy" id="256821"/>
    <lineage>
        <taxon>Bacteria</taxon>
        <taxon>Bacillati</taxon>
        <taxon>Actinomycetota</taxon>
        <taxon>Actinomycetes</taxon>
        <taxon>Micrococcales</taxon>
        <taxon>Microbacteriaceae</taxon>
        <taxon>Gulosibacter</taxon>
    </lineage>
</organism>
<keyword evidence="5" id="KW-0472">Membrane</keyword>
<evidence type="ECO:0000256" key="3">
    <source>
        <dbReference type="ARBA" id="ARBA00023012"/>
    </source>
</evidence>
<dbReference type="Proteomes" id="UP001170379">
    <property type="component" value="Unassembled WGS sequence"/>
</dbReference>
<feature type="region of interest" description="Disordered" evidence="4">
    <location>
        <begin position="1"/>
        <end position="23"/>
    </location>
</feature>
<accession>A0ABT7C5F2</accession>
<feature type="transmembrane region" description="Helical" evidence="5">
    <location>
        <begin position="63"/>
        <end position="86"/>
    </location>
</feature>
<feature type="transmembrane region" description="Helical" evidence="5">
    <location>
        <begin position="34"/>
        <end position="57"/>
    </location>
</feature>
<dbReference type="Gene3D" id="1.20.5.1930">
    <property type="match status" value="1"/>
</dbReference>
<protein>
    <recommendedName>
        <fullName evidence="6">Signal transduction histidine kinase subgroup 3 dimerisation and phosphoacceptor domain-containing protein</fullName>
    </recommendedName>
</protein>
<keyword evidence="1" id="KW-0808">Transferase</keyword>
<gene>
    <name evidence="7" type="ORF">C7K25_01380</name>
</gene>
<evidence type="ECO:0000313" key="8">
    <source>
        <dbReference type="Proteomes" id="UP001170379"/>
    </source>
</evidence>
<reference evidence="7" key="1">
    <citation type="submission" date="2018-03" db="EMBL/GenBank/DDBJ databases">
        <authorList>
            <person name="Nunes O.C."/>
            <person name="Lopes A.R."/>
            <person name="Froufe H."/>
            <person name="Munoz-Merida A."/>
            <person name="Barroso C."/>
            <person name="Egas C."/>
        </authorList>
    </citation>
    <scope>NUCLEOTIDE SEQUENCE</scope>
    <source>
        <strain evidence="7">ON4</strain>
    </source>
</reference>
<dbReference type="Gene3D" id="3.30.565.10">
    <property type="entry name" value="Histidine kinase-like ATPase, C-terminal domain"/>
    <property type="match status" value="1"/>
</dbReference>
<dbReference type="InterPro" id="IPR036890">
    <property type="entry name" value="HATPase_C_sf"/>
</dbReference>
<keyword evidence="5" id="KW-1133">Transmembrane helix</keyword>
<comment type="caution">
    <text evidence="7">The sequence shown here is derived from an EMBL/GenBank/DDBJ whole genome shotgun (WGS) entry which is preliminary data.</text>
</comment>
<dbReference type="PANTHER" id="PTHR24421">
    <property type="entry name" value="NITRATE/NITRITE SENSOR PROTEIN NARX-RELATED"/>
    <property type="match status" value="1"/>
</dbReference>
<feature type="transmembrane region" description="Helical" evidence="5">
    <location>
        <begin position="107"/>
        <end position="125"/>
    </location>
</feature>
<keyword evidence="2" id="KW-0418">Kinase</keyword>
<keyword evidence="5" id="KW-0812">Transmembrane</keyword>
<dbReference type="InterPro" id="IPR050482">
    <property type="entry name" value="Sensor_HK_TwoCompSys"/>
</dbReference>